<dbReference type="EMBL" id="NHYE01004099">
    <property type="protein sequence ID" value="PPQ86308.1"/>
    <property type="molecule type" value="Genomic_DNA"/>
</dbReference>
<organism evidence="2 3">
    <name type="scientific">Gymnopilus dilepis</name>
    <dbReference type="NCBI Taxonomy" id="231916"/>
    <lineage>
        <taxon>Eukaryota</taxon>
        <taxon>Fungi</taxon>
        <taxon>Dikarya</taxon>
        <taxon>Basidiomycota</taxon>
        <taxon>Agaricomycotina</taxon>
        <taxon>Agaricomycetes</taxon>
        <taxon>Agaricomycetidae</taxon>
        <taxon>Agaricales</taxon>
        <taxon>Agaricineae</taxon>
        <taxon>Hymenogastraceae</taxon>
        <taxon>Gymnopilus</taxon>
    </lineage>
</organism>
<name>A0A409X682_9AGAR</name>
<keyword evidence="1" id="KW-1133">Transmembrane helix</keyword>
<keyword evidence="3" id="KW-1185">Reference proteome</keyword>
<accession>A0A409X682</accession>
<evidence type="ECO:0000313" key="2">
    <source>
        <dbReference type="EMBL" id="PPQ86308.1"/>
    </source>
</evidence>
<evidence type="ECO:0000313" key="3">
    <source>
        <dbReference type="Proteomes" id="UP000284706"/>
    </source>
</evidence>
<feature type="transmembrane region" description="Helical" evidence="1">
    <location>
        <begin position="21"/>
        <end position="42"/>
    </location>
</feature>
<proteinExistence type="predicted"/>
<gene>
    <name evidence="2" type="ORF">CVT26_005671</name>
</gene>
<sequence length="107" mass="11233">MEVAMGSGVAMAATEVREEEVVMAVAVVDVVVGVVAVAGLALRVLQGLLVKVEAVAEDSSEDGFELDHKPRFGILLRTSYSPCLLFVYTISPGSSGTLKNLCIIVHS</sequence>
<dbReference type="Proteomes" id="UP000284706">
    <property type="component" value="Unassembled WGS sequence"/>
</dbReference>
<dbReference type="InParanoid" id="A0A409X682"/>
<reference evidence="2 3" key="1">
    <citation type="journal article" date="2018" name="Evol. Lett.">
        <title>Horizontal gene cluster transfer increased hallucinogenic mushroom diversity.</title>
        <authorList>
            <person name="Reynolds H.T."/>
            <person name="Vijayakumar V."/>
            <person name="Gluck-Thaler E."/>
            <person name="Korotkin H.B."/>
            <person name="Matheny P.B."/>
            <person name="Slot J.C."/>
        </authorList>
    </citation>
    <scope>NUCLEOTIDE SEQUENCE [LARGE SCALE GENOMIC DNA]</scope>
    <source>
        <strain evidence="2 3">SRW20</strain>
    </source>
</reference>
<dbReference type="AlphaFoldDB" id="A0A409X682"/>
<comment type="caution">
    <text evidence="2">The sequence shown here is derived from an EMBL/GenBank/DDBJ whole genome shotgun (WGS) entry which is preliminary data.</text>
</comment>
<evidence type="ECO:0000256" key="1">
    <source>
        <dbReference type="SAM" id="Phobius"/>
    </source>
</evidence>
<keyword evidence="1" id="KW-0812">Transmembrane</keyword>
<keyword evidence="1" id="KW-0472">Membrane</keyword>
<protein>
    <submittedName>
        <fullName evidence="2">Uncharacterized protein</fullName>
    </submittedName>
</protein>